<proteinExistence type="predicted"/>
<keyword evidence="3" id="KW-1185">Reference proteome</keyword>
<protein>
    <submittedName>
        <fullName evidence="1">Uncharacterized protein</fullName>
    </submittedName>
</protein>
<gene>
    <name evidence="1" type="ORF">IT41_07640</name>
    <name evidence="2" type="ORF">SAMN04487972_10317</name>
</gene>
<organism evidence="1 3">
    <name type="scientific">Paracoccus halophilus</name>
    <dbReference type="NCBI Taxonomy" id="376733"/>
    <lineage>
        <taxon>Bacteria</taxon>
        <taxon>Pseudomonadati</taxon>
        <taxon>Pseudomonadota</taxon>
        <taxon>Alphaproteobacteria</taxon>
        <taxon>Rhodobacterales</taxon>
        <taxon>Paracoccaceae</taxon>
        <taxon>Paracoccus</taxon>
    </lineage>
</organism>
<dbReference type="OrthoDB" id="7595234at2"/>
<reference evidence="1 3" key="1">
    <citation type="submission" date="2014-09" db="EMBL/GenBank/DDBJ databases">
        <authorList>
            <person name="McGinnis J.M."/>
            <person name="Wolfgang W.J."/>
        </authorList>
    </citation>
    <scope>NUCLEOTIDE SEQUENCE [LARGE SCALE GENOMIC DNA]</scope>
    <source>
        <strain evidence="1 3">JCM 14014</strain>
    </source>
</reference>
<dbReference type="EMBL" id="FOJO01000003">
    <property type="protein sequence ID" value="SFA43358.1"/>
    <property type="molecule type" value="Genomic_DNA"/>
</dbReference>
<reference evidence="2 4" key="3">
    <citation type="submission" date="2016-10" db="EMBL/GenBank/DDBJ databases">
        <authorList>
            <person name="de Groot N.N."/>
        </authorList>
    </citation>
    <scope>NUCLEOTIDE SEQUENCE [LARGE SCALE GENOMIC DNA]</scope>
    <source>
        <strain evidence="2 4">CGMCC 1.6117</strain>
    </source>
</reference>
<accession>A0A099F3G6</accession>
<dbReference type="RefSeq" id="WP_036739999.1">
    <property type="nucleotide sequence ID" value="NZ_FOJO01000003.1"/>
</dbReference>
<name>A0A099F3G6_9RHOB</name>
<sequence length="223" mass="25098">MAQAGIEVFRDLTIGSDHVPLGDIRASLLSVETREWDHNEEQEANLKDHAVGMRQEDILVFEYTGHTLPKSTLTLWQRGETYTVTNIVPADVGELGVKLYNDLLICFVAEVVDKASVRDQLTLSLTDDVRSLDTWTSAEAADSLRRFSALANKSTTNSHPNDRERWERFVIEAHRNGDNLPVDILMQWLIEVDGWDETSANKLAIEFEQGISLLGAYDTILRG</sequence>
<dbReference type="STRING" id="376733.SAMN04487972_10317"/>
<evidence type="ECO:0000313" key="4">
    <source>
        <dbReference type="Proteomes" id="UP000182312"/>
    </source>
</evidence>
<dbReference type="Proteomes" id="UP000029846">
    <property type="component" value="Unassembled WGS sequence"/>
</dbReference>
<evidence type="ECO:0000313" key="2">
    <source>
        <dbReference type="EMBL" id="SFA43358.1"/>
    </source>
</evidence>
<reference evidence="1 3" key="2">
    <citation type="submission" date="2014-10" db="EMBL/GenBank/DDBJ databases">
        <title>Paracoccus sanguinis sp. nov., isolated from clinical specimens of New York State patients.</title>
        <authorList>
            <person name="Mingle L.A."/>
            <person name="Cole J.A."/>
            <person name="Lapierre P."/>
            <person name="Musser K.A."/>
        </authorList>
    </citation>
    <scope>NUCLEOTIDE SEQUENCE [LARGE SCALE GENOMIC DNA]</scope>
    <source>
        <strain evidence="1 3">JCM 14014</strain>
    </source>
</reference>
<evidence type="ECO:0000313" key="1">
    <source>
        <dbReference type="EMBL" id="KGJ05240.1"/>
    </source>
</evidence>
<dbReference type="eggNOG" id="ENOG5032VCF">
    <property type="taxonomic scope" value="Bacteria"/>
</dbReference>
<dbReference type="EMBL" id="JRKN01000007">
    <property type="protein sequence ID" value="KGJ05240.1"/>
    <property type="molecule type" value="Genomic_DNA"/>
</dbReference>
<dbReference type="Proteomes" id="UP000182312">
    <property type="component" value="Unassembled WGS sequence"/>
</dbReference>
<evidence type="ECO:0000313" key="3">
    <source>
        <dbReference type="Proteomes" id="UP000029846"/>
    </source>
</evidence>
<dbReference type="AlphaFoldDB" id="A0A099F3G6"/>